<dbReference type="InterPro" id="IPR036390">
    <property type="entry name" value="WH_DNA-bd_sf"/>
</dbReference>
<gene>
    <name evidence="3" type="ORF">KGD82_14665</name>
</gene>
<dbReference type="EMBL" id="CP074402">
    <property type="protein sequence ID" value="QVJ00123.1"/>
    <property type="molecule type" value="Genomic_DNA"/>
</dbReference>
<dbReference type="KEGG" id="nec:KGD82_14665"/>
<dbReference type="RefSeq" id="WP_378736482.1">
    <property type="nucleotide sequence ID" value="NZ_CBDRIY010000011.1"/>
</dbReference>
<organism evidence="3 4">
    <name type="scientific">Nocardiopsis eucommiae</name>
    <dbReference type="NCBI Taxonomy" id="2831970"/>
    <lineage>
        <taxon>Bacteria</taxon>
        <taxon>Bacillati</taxon>
        <taxon>Actinomycetota</taxon>
        <taxon>Actinomycetes</taxon>
        <taxon>Streptosporangiales</taxon>
        <taxon>Nocardiopsidaceae</taxon>
        <taxon>Nocardiopsis</taxon>
    </lineage>
</organism>
<dbReference type="SMART" id="SM00418">
    <property type="entry name" value="HTH_ARSR"/>
    <property type="match status" value="1"/>
</dbReference>
<dbReference type="Gene3D" id="1.10.10.10">
    <property type="entry name" value="Winged helix-like DNA-binding domain superfamily/Winged helix DNA-binding domain"/>
    <property type="match status" value="1"/>
</dbReference>
<sequence>MAEPDPEQPAPRQRRPATAREAKALGHPLRLRILRLCLSRDRTNRELADRLDTNPGTVLHHVRALVDVGFLVAGPVRKGAAGALEKPYRATGETWWLDDPLRGTPTEEHSSPLAAFTTELDEADPDSVQLVGRFALHLNEEEVAEFNRRLLAVIDEYVTTDHQRRDRPLRGGALILHDIPED</sequence>
<dbReference type="Proteomes" id="UP000682416">
    <property type="component" value="Chromosome"/>
</dbReference>
<protein>
    <submittedName>
        <fullName evidence="3">Winged helix-turn-helix domain-containing protein</fullName>
    </submittedName>
</protein>
<evidence type="ECO:0000256" key="1">
    <source>
        <dbReference type="SAM" id="MobiDB-lite"/>
    </source>
</evidence>
<evidence type="ECO:0000259" key="2">
    <source>
        <dbReference type="SMART" id="SM00418"/>
    </source>
</evidence>
<dbReference type="SUPFAM" id="SSF46785">
    <property type="entry name" value="Winged helix' DNA-binding domain"/>
    <property type="match status" value="1"/>
</dbReference>
<name>A0A975QJ52_9ACTN</name>
<accession>A0A975QJ52</accession>
<dbReference type="InterPro" id="IPR036388">
    <property type="entry name" value="WH-like_DNA-bd_sf"/>
</dbReference>
<evidence type="ECO:0000313" key="3">
    <source>
        <dbReference type="EMBL" id="QVJ00123.1"/>
    </source>
</evidence>
<proteinExistence type="predicted"/>
<feature type="domain" description="HTH arsR-type" evidence="2">
    <location>
        <begin position="20"/>
        <end position="106"/>
    </location>
</feature>
<dbReference type="Pfam" id="PF12840">
    <property type="entry name" value="HTH_20"/>
    <property type="match status" value="1"/>
</dbReference>
<dbReference type="AlphaFoldDB" id="A0A975QJ52"/>
<dbReference type="InterPro" id="IPR001845">
    <property type="entry name" value="HTH_ArsR_DNA-bd_dom"/>
</dbReference>
<reference evidence="3" key="1">
    <citation type="submission" date="2021-05" db="EMBL/GenBank/DDBJ databases">
        <authorList>
            <person name="Kaiqin L."/>
            <person name="Jian G."/>
        </authorList>
    </citation>
    <scope>NUCLEOTIDE SEQUENCE</scope>
    <source>
        <strain evidence="3">HDS5</strain>
    </source>
</reference>
<evidence type="ECO:0000313" key="4">
    <source>
        <dbReference type="Proteomes" id="UP000682416"/>
    </source>
</evidence>
<keyword evidence="4" id="KW-1185">Reference proteome</keyword>
<feature type="region of interest" description="Disordered" evidence="1">
    <location>
        <begin position="1"/>
        <end position="23"/>
    </location>
</feature>
<dbReference type="GO" id="GO:0003700">
    <property type="term" value="F:DNA-binding transcription factor activity"/>
    <property type="evidence" value="ECO:0007669"/>
    <property type="project" value="InterPro"/>
</dbReference>